<evidence type="ECO:0000313" key="4">
    <source>
        <dbReference type="Proteomes" id="UP001309299"/>
    </source>
</evidence>
<proteinExistence type="predicted"/>
<dbReference type="Proteomes" id="UP001309299">
    <property type="component" value="Unassembled WGS sequence"/>
</dbReference>
<organism evidence="3 4">
    <name type="scientific">Cutibacterium avidum</name>
    <dbReference type="NCBI Taxonomy" id="33010"/>
    <lineage>
        <taxon>Bacteria</taxon>
        <taxon>Bacillati</taxon>
        <taxon>Actinomycetota</taxon>
        <taxon>Actinomycetes</taxon>
        <taxon>Propionibacteriales</taxon>
        <taxon>Propionibacteriaceae</taxon>
        <taxon>Cutibacterium</taxon>
    </lineage>
</organism>
<dbReference type="AlphaFoldDB" id="A0AB35XEW3"/>
<evidence type="ECO:0000256" key="2">
    <source>
        <dbReference type="SAM" id="Phobius"/>
    </source>
</evidence>
<gene>
    <name evidence="3" type="ORF">V7F78_02340</name>
</gene>
<keyword evidence="2" id="KW-0812">Transmembrane</keyword>
<sequence>MVPRTQQVARALTWFYLLIAAVGVVVPMGVRIGTLKWRIGYRLTGGVTPIGARPLTGDQVAMVGDHALNVVMLLPLTLLATLGWPTVRWWVWGIAATIIGICSESFQYALPQLGRRPLISNAVENAAGGWLGAGLAAGLQRGLSHQSHSPSHPPHRKSSERYTRQ</sequence>
<keyword evidence="2" id="KW-0472">Membrane</keyword>
<feature type="transmembrane region" description="Helical" evidence="2">
    <location>
        <begin position="67"/>
        <end position="84"/>
    </location>
</feature>
<feature type="region of interest" description="Disordered" evidence="1">
    <location>
        <begin position="142"/>
        <end position="165"/>
    </location>
</feature>
<protein>
    <submittedName>
        <fullName evidence="3">VanZ domain-containing protein</fullName>
    </submittedName>
</protein>
<comment type="caution">
    <text evidence="3">The sequence shown here is derived from an EMBL/GenBank/DDBJ whole genome shotgun (WGS) entry which is preliminary data.</text>
</comment>
<evidence type="ECO:0000313" key="3">
    <source>
        <dbReference type="EMBL" id="MEH1545874.1"/>
    </source>
</evidence>
<keyword evidence="2" id="KW-1133">Transmembrane helix</keyword>
<accession>A0AB35XEW3</accession>
<dbReference type="EMBL" id="JBAKUA010000002">
    <property type="protein sequence ID" value="MEH1545874.1"/>
    <property type="molecule type" value="Genomic_DNA"/>
</dbReference>
<reference evidence="3" key="1">
    <citation type="submission" date="2024-02" db="EMBL/GenBank/DDBJ databases">
        <title>Bacterial skin colonization with Propionibacterium avidum as a risk factor for Periprosthetic Joint Infections - a single-center prospective study.</title>
        <authorList>
            <person name="Achermann Y."/>
        </authorList>
    </citation>
    <scope>NUCLEOTIDE SEQUENCE</scope>
    <source>
        <strain evidence="3">PAVI-2017310195</strain>
    </source>
</reference>
<name>A0AB35XEW3_9ACTN</name>
<evidence type="ECO:0000256" key="1">
    <source>
        <dbReference type="SAM" id="MobiDB-lite"/>
    </source>
</evidence>
<dbReference type="RefSeq" id="WP_021108221.1">
    <property type="nucleotide sequence ID" value="NZ_AP024309.1"/>
</dbReference>
<feature type="transmembrane region" description="Helical" evidence="2">
    <location>
        <begin position="12"/>
        <end position="32"/>
    </location>
</feature>